<evidence type="ECO:0000313" key="2">
    <source>
        <dbReference type="EMBL" id="OHT43906.1"/>
    </source>
</evidence>
<dbReference type="InterPro" id="IPR019734">
    <property type="entry name" value="TPR_rpt"/>
</dbReference>
<dbReference type="Proteomes" id="UP000198319">
    <property type="component" value="Unassembled WGS sequence"/>
</dbReference>
<evidence type="ECO:0000256" key="1">
    <source>
        <dbReference type="PROSITE-ProRule" id="PRU00339"/>
    </source>
</evidence>
<proteinExistence type="predicted"/>
<evidence type="ECO:0000313" key="4">
    <source>
        <dbReference type="Proteomes" id="UP000180252"/>
    </source>
</evidence>
<dbReference type="Proteomes" id="UP000180252">
    <property type="component" value="Unassembled WGS sequence"/>
</dbReference>
<dbReference type="InterPro" id="IPR011990">
    <property type="entry name" value="TPR-like_helical_dom_sf"/>
</dbReference>
<dbReference type="RefSeq" id="WP_070908329.1">
    <property type="nucleotide sequence ID" value="NZ_JASTTY010000008.1"/>
</dbReference>
<feature type="repeat" description="TPR" evidence="1">
    <location>
        <begin position="57"/>
        <end position="90"/>
    </location>
</feature>
<dbReference type="STRING" id="1278819.BHE19_16340"/>
<sequence length="186" mass="21601">MKWFNTLVIKKFTERLSKPVSNDGSLHLEKGRQFYLSNRFQDALLHLNCAINSGFDQGVYALRGTCLQKLDYHYNAIEDFDKAIETDPLEFSIYYNRAVSKRAILDFTGHIEDLHNAIYYYKKHSTIENQVLRAFEAHLQAAKMDIEGPIQNRHEIRKAPSLEIKSLIRDSLNLIKKAKVRNVTVN</sequence>
<dbReference type="PROSITE" id="PS50005">
    <property type="entry name" value="TPR"/>
    <property type="match status" value="1"/>
</dbReference>
<name>A0A1S1J3Z5_9FLAO</name>
<keyword evidence="1" id="KW-0802">TPR repeat</keyword>
<accession>A0A1S1J3Z5</accession>
<dbReference type="EMBL" id="MUHG01000003">
    <property type="protein sequence ID" value="OXB21580.1"/>
    <property type="molecule type" value="Genomic_DNA"/>
</dbReference>
<dbReference type="AlphaFoldDB" id="A0A1S1J3Z5"/>
<dbReference type="Gene3D" id="1.25.40.10">
    <property type="entry name" value="Tetratricopeptide repeat domain"/>
    <property type="match status" value="1"/>
</dbReference>
<dbReference type="OrthoDB" id="1523318at2"/>
<reference evidence="2" key="1">
    <citation type="submission" date="2016-09" db="EMBL/GenBank/DDBJ databases">
        <authorList>
            <person name="Capua I."/>
            <person name="De Benedictis P."/>
            <person name="Joannis T."/>
            <person name="Lombin L.H."/>
            <person name="Cattoli G."/>
        </authorList>
    </citation>
    <scope>NUCLEOTIDE SEQUENCE [LARGE SCALE GENOMIC DNA]</scope>
    <source>
        <strain evidence="2">MSU</strain>
    </source>
</reference>
<reference evidence="4" key="2">
    <citation type="submission" date="2016-09" db="EMBL/GenBank/DDBJ databases">
        <authorList>
            <person name="Chen S."/>
            <person name="Walker E."/>
        </authorList>
    </citation>
    <scope>NUCLEOTIDE SEQUENCE [LARGE SCALE GENOMIC DNA]</scope>
    <source>
        <strain evidence="4">MSU</strain>
    </source>
</reference>
<protein>
    <submittedName>
        <fullName evidence="2">Uncharacterized protein</fullName>
    </submittedName>
</protein>
<dbReference type="EMBL" id="MIKE01000026">
    <property type="protein sequence ID" value="OHT43906.1"/>
    <property type="molecule type" value="Genomic_DNA"/>
</dbReference>
<keyword evidence="5" id="KW-1185">Reference proteome</keyword>
<organism evidence="2 4">
    <name type="scientific">Flavobacterium tructae</name>
    <dbReference type="NCBI Taxonomy" id="1114873"/>
    <lineage>
        <taxon>Bacteria</taxon>
        <taxon>Pseudomonadati</taxon>
        <taxon>Bacteroidota</taxon>
        <taxon>Flavobacteriia</taxon>
        <taxon>Flavobacteriales</taxon>
        <taxon>Flavobacteriaceae</taxon>
        <taxon>Flavobacterium</taxon>
    </lineage>
</organism>
<gene>
    <name evidence="3" type="ORF">B0A71_03480</name>
    <name evidence="2" type="ORF">BHE19_16340</name>
</gene>
<comment type="caution">
    <text evidence="2">The sequence shown here is derived from an EMBL/GenBank/DDBJ whole genome shotgun (WGS) entry which is preliminary data.</text>
</comment>
<reference evidence="3 5" key="3">
    <citation type="submission" date="2016-11" db="EMBL/GenBank/DDBJ databases">
        <title>Whole genomes of Flavobacteriaceae.</title>
        <authorList>
            <person name="Stine C."/>
            <person name="Li C."/>
            <person name="Tadesse D."/>
        </authorList>
    </citation>
    <scope>NUCLEOTIDE SEQUENCE [LARGE SCALE GENOMIC DNA]</scope>
    <source>
        <strain evidence="3 5">ATCC BAA-2541</strain>
    </source>
</reference>
<evidence type="ECO:0000313" key="3">
    <source>
        <dbReference type="EMBL" id="OXB21580.1"/>
    </source>
</evidence>
<dbReference type="SUPFAM" id="SSF48452">
    <property type="entry name" value="TPR-like"/>
    <property type="match status" value="1"/>
</dbReference>
<evidence type="ECO:0000313" key="5">
    <source>
        <dbReference type="Proteomes" id="UP000198319"/>
    </source>
</evidence>